<organism evidence="4 5">
    <name type="scientific">Virgibacillus salinus</name>
    <dbReference type="NCBI Taxonomy" id="553311"/>
    <lineage>
        <taxon>Bacteria</taxon>
        <taxon>Bacillati</taxon>
        <taxon>Bacillota</taxon>
        <taxon>Bacilli</taxon>
        <taxon>Bacillales</taxon>
        <taxon>Bacillaceae</taxon>
        <taxon>Virgibacillus</taxon>
    </lineage>
</organism>
<evidence type="ECO:0000256" key="2">
    <source>
        <dbReference type="ARBA" id="ARBA00022737"/>
    </source>
</evidence>
<evidence type="ECO:0000313" key="5">
    <source>
        <dbReference type="Proteomes" id="UP000199444"/>
    </source>
</evidence>
<feature type="domain" description="Rhodanese" evidence="3">
    <location>
        <begin position="19"/>
        <end position="138"/>
    </location>
</feature>
<dbReference type="PANTHER" id="PTHR11364:SF27">
    <property type="entry name" value="SULFURTRANSFERASE"/>
    <property type="match status" value="1"/>
</dbReference>
<keyword evidence="4" id="KW-0670">Pyruvate</keyword>
<dbReference type="Gene3D" id="3.40.250.10">
    <property type="entry name" value="Rhodanese-like domain"/>
    <property type="match status" value="2"/>
</dbReference>
<name>A0A1H1FU44_9BACI</name>
<dbReference type="AlphaFoldDB" id="A0A1H1FU44"/>
<keyword evidence="5" id="KW-1185">Reference proteome</keyword>
<dbReference type="SMART" id="SM00450">
    <property type="entry name" value="RHOD"/>
    <property type="match status" value="2"/>
</dbReference>
<dbReference type="InterPro" id="IPR001763">
    <property type="entry name" value="Rhodanese-like_dom"/>
</dbReference>
<dbReference type="CDD" id="cd01449">
    <property type="entry name" value="TST_Repeat_2"/>
    <property type="match status" value="1"/>
</dbReference>
<dbReference type="EMBL" id="FNKD01000004">
    <property type="protein sequence ID" value="SDR04026.1"/>
    <property type="molecule type" value="Genomic_DNA"/>
</dbReference>
<evidence type="ECO:0000313" key="4">
    <source>
        <dbReference type="EMBL" id="SDR04026.1"/>
    </source>
</evidence>
<dbReference type="InterPro" id="IPR036873">
    <property type="entry name" value="Rhodanese-like_dom_sf"/>
</dbReference>
<feature type="domain" description="Rhodanese" evidence="3">
    <location>
        <begin position="168"/>
        <end position="278"/>
    </location>
</feature>
<dbReference type="GO" id="GO:0004792">
    <property type="term" value="F:thiosulfate-cyanide sulfurtransferase activity"/>
    <property type="evidence" value="ECO:0007669"/>
    <property type="project" value="TreeGrafter"/>
</dbReference>
<gene>
    <name evidence="4" type="ORF">SAMN05216231_3397</name>
</gene>
<dbReference type="InterPro" id="IPR045078">
    <property type="entry name" value="TST/MPST-like"/>
</dbReference>
<accession>A0A1H1FU44</accession>
<dbReference type="CDD" id="cd01448">
    <property type="entry name" value="TST_Repeat_1"/>
    <property type="match status" value="1"/>
</dbReference>
<dbReference type="PANTHER" id="PTHR11364">
    <property type="entry name" value="THIOSULFATE SULFERTANSFERASE"/>
    <property type="match status" value="1"/>
</dbReference>
<sequence length="282" mass="32022">MILSKIVNDTWLKEQLENKLENTVVVDVRFELNDPEAGRKAYLESHIPHAVYLDLNKDLSGKAEKHGGNHPLPDKDMFAAKIGNIGIDHDTAVVIYDQRNDMFAARLWWLLHYIGHDNVYLLDGGFERWVEQGHEVSSEIPTLSAKDFQPNFRKNQVADIDEVKEKLGNKSAVLIDSRSRDRYLGKTEPLYPKAGHIPGAKNYFWKNVLDENGNWKNDTDLQENFSSLSKEDEIIVSCGSGVSACPNVLALKKAGYKNVKLYPGSFSDWISYEKNEIEKKGE</sequence>
<evidence type="ECO:0000259" key="3">
    <source>
        <dbReference type="PROSITE" id="PS50206"/>
    </source>
</evidence>
<dbReference type="FunFam" id="3.40.250.10:FF:000035">
    <property type="entry name" value="Thiosulfate sulfurtransferase"/>
    <property type="match status" value="1"/>
</dbReference>
<dbReference type="Proteomes" id="UP000199444">
    <property type="component" value="Unassembled WGS sequence"/>
</dbReference>
<reference evidence="4 5" key="1">
    <citation type="submission" date="2016-10" db="EMBL/GenBank/DDBJ databases">
        <authorList>
            <person name="de Groot N.N."/>
        </authorList>
    </citation>
    <scope>NUCLEOTIDE SEQUENCE [LARGE SCALE GENOMIC DNA]</scope>
    <source>
        <strain evidence="4 5">CGMCC 1.10449</strain>
    </source>
</reference>
<dbReference type="Pfam" id="PF00581">
    <property type="entry name" value="Rhodanese"/>
    <property type="match status" value="2"/>
</dbReference>
<dbReference type="PROSITE" id="PS50206">
    <property type="entry name" value="RHODANESE_3"/>
    <property type="match status" value="2"/>
</dbReference>
<protein>
    <submittedName>
        <fullName evidence="4">Thiosulfate/3-mercaptopyruvate sulfurtransferase</fullName>
    </submittedName>
</protein>
<keyword evidence="2" id="KW-0677">Repeat</keyword>
<proteinExistence type="predicted"/>
<dbReference type="STRING" id="553311.SAMN05216231_3397"/>
<keyword evidence="1 4" id="KW-0808">Transferase</keyword>
<evidence type="ECO:0000256" key="1">
    <source>
        <dbReference type="ARBA" id="ARBA00022679"/>
    </source>
</evidence>
<dbReference type="SUPFAM" id="SSF52821">
    <property type="entry name" value="Rhodanese/Cell cycle control phosphatase"/>
    <property type="match status" value="2"/>
</dbReference>